<keyword evidence="4" id="KW-1185">Reference proteome</keyword>
<dbReference type="PANTHER" id="PTHR47326">
    <property type="entry name" value="TRANSPOSABLE ELEMENT TC3 TRANSPOSASE-LIKE PROTEIN"/>
    <property type="match status" value="1"/>
</dbReference>
<dbReference type="Pfam" id="PF17906">
    <property type="entry name" value="HTH_48"/>
    <property type="match status" value="1"/>
</dbReference>
<reference evidence="3 4" key="1">
    <citation type="journal article" date="2022" name="Allergy">
        <title>Genome assembly and annotation of Periplaneta americana reveal a comprehensive cockroach allergen profile.</title>
        <authorList>
            <person name="Wang L."/>
            <person name="Xiong Q."/>
            <person name="Saelim N."/>
            <person name="Wang L."/>
            <person name="Nong W."/>
            <person name="Wan A.T."/>
            <person name="Shi M."/>
            <person name="Liu X."/>
            <person name="Cao Q."/>
            <person name="Hui J.H.L."/>
            <person name="Sookrung N."/>
            <person name="Leung T.F."/>
            <person name="Tungtrongchitr A."/>
            <person name="Tsui S.K.W."/>
        </authorList>
    </citation>
    <scope>NUCLEOTIDE SEQUENCE [LARGE SCALE GENOMIC DNA]</scope>
    <source>
        <strain evidence="3">PWHHKU_190912</strain>
    </source>
</reference>
<name>A0ABQ8SC31_PERAM</name>
<sequence>MEYHVEKVEHFRHIFIFEFNRGSKAAAAARNICAVYGDNASGEIPTNERVVYTLFMSMAVRRGMRLMAVRTSVHFCPTVRQYLNNTFPGRWIGRRGPVVWPAQSPDLNPLDTIYNAVRVQAETSEVCLRCYLISLSRSVHQRSYEHHPPAGSSIWRFGAVTCSSSIDLFTLAYSRQASLLSEAPPGRRRSHRENGEKNRVKNDNRLTEQNLSNLKMSELTERQRTSRKRRKLTNAADYETDAASSGGKTSTRIRNR</sequence>
<proteinExistence type="predicted"/>
<dbReference type="Proteomes" id="UP001148838">
    <property type="component" value="Unassembled WGS sequence"/>
</dbReference>
<evidence type="ECO:0000256" key="1">
    <source>
        <dbReference type="SAM" id="MobiDB-lite"/>
    </source>
</evidence>
<dbReference type="PANTHER" id="PTHR47326:SF1">
    <property type="entry name" value="HTH PSQ-TYPE DOMAIN-CONTAINING PROTEIN"/>
    <property type="match status" value="1"/>
</dbReference>
<feature type="compositionally biased region" description="Basic and acidic residues" evidence="1">
    <location>
        <begin position="192"/>
        <end position="206"/>
    </location>
</feature>
<dbReference type="InterPro" id="IPR041426">
    <property type="entry name" value="Mos1_HTH"/>
</dbReference>
<organism evidence="3 4">
    <name type="scientific">Periplaneta americana</name>
    <name type="common">American cockroach</name>
    <name type="synonym">Blatta americana</name>
    <dbReference type="NCBI Taxonomy" id="6978"/>
    <lineage>
        <taxon>Eukaryota</taxon>
        <taxon>Metazoa</taxon>
        <taxon>Ecdysozoa</taxon>
        <taxon>Arthropoda</taxon>
        <taxon>Hexapoda</taxon>
        <taxon>Insecta</taxon>
        <taxon>Pterygota</taxon>
        <taxon>Neoptera</taxon>
        <taxon>Polyneoptera</taxon>
        <taxon>Dictyoptera</taxon>
        <taxon>Blattodea</taxon>
        <taxon>Blattoidea</taxon>
        <taxon>Blattidae</taxon>
        <taxon>Blattinae</taxon>
        <taxon>Periplaneta</taxon>
    </lineage>
</organism>
<comment type="caution">
    <text evidence="3">The sequence shown here is derived from an EMBL/GenBank/DDBJ whole genome shotgun (WGS) entry which is preliminary data.</text>
</comment>
<protein>
    <recommendedName>
        <fullName evidence="2">Mos1 transposase HTH domain-containing protein</fullName>
    </recommendedName>
</protein>
<evidence type="ECO:0000259" key="2">
    <source>
        <dbReference type="Pfam" id="PF17906"/>
    </source>
</evidence>
<gene>
    <name evidence="3" type="ORF">ANN_20218</name>
</gene>
<dbReference type="EMBL" id="JAJSOF020000031">
    <property type="protein sequence ID" value="KAJ4431619.1"/>
    <property type="molecule type" value="Genomic_DNA"/>
</dbReference>
<feature type="region of interest" description="Disordered" evidence="1">
    <location>
        <begin position="182"/>
        <end position="256"/>
    </location>
</feature>
<evidence type="ECO:0000313" key="3">
    <source>
        <dbReference type="EMBL" id="KAJ4431619.1"/>
    </source>
</evidence>
<accession>A0ABQ8SC31</accession>
<evidence type="ECO:0000313" key="4">
    <source>
        <dbReference type="Proteomes" id="UP001148838"/>
    </source>
</evidence>
<dbReference type="InterPro" id="IPR036397">
    <property type="entry name" value="RNaseH_sf"/>
</dbReference>
<dbReference type="Gene3D" id="1.10.10.1450">
    <property type="match status" value="1"/>
</dbReference>
<feature type="domain" description="Mos1 transposase HTH" evidence="2">
    <location>
        <begin position="9"/>
        <end position="40"/>
    </location>
</feature>
<dbReference type="Gene3D" id="3.30.420.10">
    <property type="entry name" value="Ribonuclease H-like superfamily/Ribonuclease H"/>
    <property type="match status" value="1"/>
</dbReference>